<dbReference type="EMBL" id="FNMZ01000001">
    <property type="protein sequence ID" value="SDW27964.1"/>
    <property type="molecule type" value="Genomic_DNA"/>
</dbReference>
<dbReference type="Gene3D" id="3.40.50.720">
    <property type="entry name" value="NAD(P)-binding Rossmann-like Domain"/>
    <property type="match status" value="1"/>
</dbReference>
<accession>A0A1H2S9Y6</accession>
<dbReference type="InterPro" id="IPR036291">
    <property type="entry name" value="NAD(P)-bd_dom_sf"/>
</dbReference>
<dbReference type="PANTHER" id="PTHR43477:SF1">
    <property type="entry name" value="DIHYDROANTICAPSIN 7-DEHYDROGENASE"/>
    <property type="match status" value="1"/>
</dbReference>
<dbReference type="OrthoDB" id="9797020at2"/>
<dbReference type="PRINTS" id="PR00081">
    <property type="entry name" value="GDHRDH"/>
</dbReference>
<dbReference type="CDD" id="cd05233">
    <property type="entry name" value="SDR_c"/>
    <property type="match status" value="1"/>
</dbReference>
<dbReference type="AlphaFoldDB" id="A0A1H2S9Y6"/>
<dbReference type="SUPFAM" id="SSF51735">
    <property type="entry name" value="NAD(P)-binding Rossmann-fold domains"/>
    <property type="match status" value="1"/>
</dbReference>
<protein>
    <submittedName>
        <fullName evidence="3">NAD(P)-dependent dehydrogenase, short-chain alcohol dehydrogenase family</fullName>
    </submittedName>
</protein>
<evidence type="ECO:0000256" key="2">
    <source>
        <dbReference type="ARBA" id="ARBA00023002"/>
    </source>
</evidence>
<evidence type="ECO:0000313" key="4">
    <source>
        <dbReference type="Proteomes" id="UP000199118"/>
    </source>
</evidence>
<keyword evidence="4" id="KW-1185">Reference proteome</keyword>
<dbReference type="InterPro" id="IPR002347">
    <property type="entry name" value="SDR_fam"/>
</dbReference>
<evidence type="ECO:0000313" key="3">
    <source>
        <dbReference type="EMBL" id="SDW27964.1"/>
    </source>
</evidence>
<organism evidence="3 4">
    <name type="scientific">Albimonas donghaensis</name>
    <dbReference type="NCBI Taxonomy" id="356660"/>
    <lineage>
        <taxon>Bacteria</taxon>
        <taxon>Pseudomonadati</taxon>
        <taxon>Pseudomonadota</taxon>
        <taxon>Alphaproteobacteria</taxon>
        <taxon>Rhodobacterales</taxon>
        <taxon>Paracoccaceae</taxon>
        <taxon>Albimonas</taxon>
    </lineage>
</organism>
<reference evidence="3 4" key="1">
    <citation type="submission" date="2016-10" db="EMBL/GenBank/DDBJ databases">
        <authorList>
            <person name="de Groot N.N."/>
        </authorList>
    </citation>
    <scope>NUCLEOTIDE SEQUENCE [LARGE SCALE GENOMIC DNA]</scope>
    <source>
        <strain evidence="3 4">DSM 17890</strain>
    </source>
</reference>
<dbReference type="Pfam" id="PF13561">
    <property type="entry name" value="adh_short_C2"/>
    <property type="match status" value="1"/>
</dbReference>
<sequence>MDRLKGKAGLITAAGSGMGRAGAEMFAAEGARVAVCDHDGPAVEAVVAAIRDAGGEALPLVADLRDPVAARRVANQAAEAFGRLDFAWNHLGHPGPGAAEGIDPDLLELAIDLNLRSVIATTEAAIPHLRAAGNGAFLFTASTGGLVGSRHSPVYSAMKHGVVGFARALALKLAGDGIRSNVVCPGPIETPMMVRFANRPDLPQRAEDEVRATAAAGTPMRRVGRPEEVAAAALFLISDEASYITGAALPVDGGFTAG</sequence>
<dbReference type="STRING" id="356660.SAMN05444336_101583"/>
<comment type="similarity">
    <text evidence="1">Belongs to the short-chain dehydrogenases/reductases (SDR) family.</text>
</comment>
<name>A0A1H2S9Y6_9RHOB</name>
<keyword evidence="2" id="KW-0560">Oxidoreductase</keyword>
<dbReference type="Proteomes" id="UP000199118">
    <property type="component" value="Unassembled WGS sequence"/>
</dbReference>
<gene>
    <name evidence="3" type="ORF">SAMN05444336_101583</name>
</gene>
<dbReference type="PANTHER" id="PTHR43477">
    <property type="entry name" value="DIHYDROANTICAPSIN 7-DEHYDROGENASE"/>
    <property type="match status" value="1"/>
</dbReference>
<dbReference type="RefSeq" id="WP_092679613.1">
    <property type="nucleotide sequence ID" value="NZ_FNMZ01000001.1"/>
</dbReference>
<evidence type="ECO:0000256" key="1">
    <source>
        <dbReference type="ARBA" id="ARBA00006484"/>
    </source>
</evidence>
<dbReference type="InterPro" id="IPR051122">
    <property type="entry name" value="SDR_DHRS6-like"/>
</dbReference>
<dbReference type="GO" id="GO:0016491">
    <property type="term" value="F:oxidoreductase activity"/>
    <property type="evidence" value="ECO:0007669"/>
    <property type="project" value="UniProtKB-KW"/>
</dbReference>
<proteinExistence type="inferred from homology"/>
<dbReference type="FunFam" id="3.40.50.720:FF:000084">
    <property type="entry name" value="Short-chain dehydrogenase reductase"/>
    <property type="match status" value="1"/>
</dbReference>